<keyword evidence="2" id="KW-1133">Transmembrane helix</keyword>
<feature type="compositionally biased region" description="Low complexity" evidence="1">
    <location>
        <begin position="990"/>
        <end position="1020"/>
    </location>
</feature>
<evidence type="ECO:0000313" key="3">
    <source>
        <dbReference type="EMBL" id="GHC40253.1"/>
    </source>
</evidence>
<organism evidence="3 4">
    <name type="scientific">Roseibacillus persicicus</name>
    <dbReference type="NCBI Taxonomy" id="454148"/>
    <lineage>
        <taxon>Bacteria</taxon>
        <taxon>Pseudomonadati</taxon>
        <taxon>Verrucomicrobiota</taxon>
        <taxon>Verrucomicrobiia</taxon>
        <taxon>Verrucomicrobiales</taxon>
        <taxon>Verrucomicrobiaceae</taxon>
        <taxon>Roseibacillus</taxon>
    </lineage>
</organism>
<name>A0A918WFV2_9BACT</name>
<accession>A0A918WFV2</accession>
<keyword evidence="2" id="KW-0812">Transmembrane</keyword>
<keyword evidence="4" id="KW-1185">Reference proteome</keyword>
<reference evidence="3" key="1">
    <citation type="journal article" date="2014" name="Int. J. Syst. Evol. Microbiol.">
        <title>Complete genome sequence of Corynebacterium casei LMG S-19264T (=DSM 44701T), isolated from a smear-ripened cheese.</title>
        <authorList>
            <consortium name="US DOE Joint Genome Institute (JGI-PGF)"/>
            <person name="Walter F."/>
            <person name="Albersmeier A."/>
            <person name="Kalinowski J."/>
            <person name="Ruckert C."/>
        </authorList>
    </citation>
    <scope>NUCLEOTIDE SEQUENCE</scope>
    <source>
        <strain evidence="3">KCTC 12988</strain>
    </source>
</reference>
<reference evidence="3" key="2">
    <citation type="submission" date="2020-09" db="EMBL/GenBank/DDBJ databases">
        <authorList>
            <person name="Sun Q."/>
            <person name="Kim S."/>
        </authorList>
    </citation>
    <scope>NUCLEOTIDE SEQUENCE</scope>
    <source>
        <strain evidence="3">KCTC 12988</strain>
    </source>
</reference>
<feature type="transmembrane region" description="Helical" evidence="2">
    <location>
        <begin position="20"/>
        <end position="40"/>
    </location>
</feature>
<feature type="region of interest" description="Disordered" evidence="1">
    <location>
        <begin position="990"/>
        <end position="1027"/>
    </location>
</feature>
<evidence type="ECO:0000313" key="4">
    <source>
        <dbReference type="Proteomes" id="UP000644507"/>
    </source>
</evidence>
<protein>
    <submittedName>
        <fullName evidence="3">Uncharacterized protein</fullName>
    </submittedName>
</protein>
<keyword evidence="2" id="KW-0472">Membrane</keyword>
<evidence type="ECO:0000256" key="2">
    <source>
        <dbReference type="SAM" id="Phobius"/>
    </source>
</evidence>
<gene>
    <name evidence="3" type="ORF">GCM10007100_00810</name>
</gene>
<sequence length="1224" mass="132810">MKLHASTSPPRRKAKLGFSLIVTVTMLVLLSLIAIGLLSLSSTVLRGAQGDAAMAEARANARLALNLAVGELQKHAGPDTRVTARADILQGNVANPYLTGVWESWPIDANSPPSSNEFSQSSKEDKLLSWLVSGAPESNSITNQFAKNSLSDQVTLWGDASLGQSTGDNLHVKASRVELNDSNGSNSGSYAWAILDEGVKARVNTLTNERDRTTGDKLAQLGSGVRPSAEFIEGLENIRSETFEKDSEDSEVLAKSVTTRNFELAAEKLAGTDSDTAKGLMHDITLFSKGVLSNTAHGGLRTDFSLFAAQPNIPSIYSPVNEEYASLDGSNVYETLLGMSGSERSSSPRWNALFDFARLHEDGITKDNNVPLVSTTSPRGWQAAEEVRSRTGTTYVLNEAPPEDLVLMPTIAKVQMIFSLVGRDLFRQPRYAANAAPIKASQYPVMHNPQANHFKDTNYNYDLHLLYTPVVVLHNPYSVALEFQNLKVEFHHIPFALQVFRNGAPQSRDLVPFETMFADNDTEGKSKVFGMTLKTNRSGRPGSTNFQMLPGEVILFSPYLSPRLTYQSNFSGGRQNWDIYVGDNKTANLDAMPGWRGDGIGFDCDWLAGALKIDGNAANGRWSSCFGLSPDDKIHAEFAPFSSTSSDNKFLVTMSATPTGSRTPSVVNAIEIDYGSAANLRETILGNRTGTLRFPAEGTVDGRELLDWSGTPISDMENVKPLAVLSLQAKTTHGGYNSGSASQIDGRVAAKPWAFAHGSVGASSADLLLEHPSAHSHEIDLQPLTLGEGTRDIIEVQGERGNFITGHSSFNGSKFGVSYEIPVTPLQSLSTLNGANPGGISNFLPRFAAPIGNSWAHPLLLSNAITQTAPRGYQMLDHSFLMNLAFYDQFYFSGLGSQTGPFGNGRSTADSIREFSELNSLTDDRLQLYNPSTRDTSELEELANDELAHEKIAAWQMMEGAFNVNSTSVKAWKAMLASIHAPDALLNELSPSNSSSSLEELGSTGSGETRLSRLRVPLSRSAEDGGEDRSAYWLAPREYTEAQIEVLAENIVEQVKQRGPFLSLAEFVNRQLGNDELAMKGALQAAIDLANLNEEVAQQATAGYEIDRAEIADYKYSNTEAAAGASYQGAPGYLTQADLLNTLGNAATARSDTFVVRGMGESRNKAGKVLASAVCEAVVQRYPEWLDSRDAVETKPADLTSDDNERFGRRFRVVSFRWLSQDEV</sequence>
<dbReference type="EMBL" id="BMXI01000001">
    <property type="protein sequence ID" value="GHC40253.1"/>
    <property type="molecule type" value="Genomic_DNA"/>
</dbReference>
<evidence type="ECO:0000256" key="1">
    <source>
        <dbReference type="SAM" id="MobiDB-lite"/>
    </source>
</evidence>
<dbReference type="RefSeq" id="WP_189566257.1">
    <property type="nucleotide sequence ID" value="NZ_BMXI01000001.1"/>
</dbReference>
<dbReference type="Proteomes" id="UP000644507">
    <property type="component" value="Unassembled WGS sequence"/>
</dbReference>
<comment type="caution">
    <text evidence="3">The sequence shown here is derived from an EMBL/GenBank/DDBJ whole genome shotgun (WGS) entry which is preliminary data.</text>
</comment>
<dbReference type="AlphaFoldDB" id="A0A918WFV2"/>
<proteinExistence type="predicted"/>